<dbReference type="SUPFAM" id="SSF49785">
    <property type="entry name" value="Galactose-binding domain-like"/>
    <property type="match status" value="1"/>
</dbReference>
<dbReference type="InterPro" id="IPR017853">
    <property type="entry name" value="GH"/>
</dbReference>
<comment type="similarity">
    <text evidence="2 10">Belongs to the glycosyl hydrolase 10 (cellulase F) family.</text>
</comment>
<evidence type="ECO:0000259" key="12">
    <source>
        <dbReference type="PROSITE" id="PS51760"/>
    </source>
</evidence>
<evidence type="ECO:0000256" key="2">
    <source>
        <dbReference type="ARBA" id="ARBA00007495"/>
    </source>
</evidence>
<keyword evidence="7 10" id="KW-0326">Glycosidase</keyword>
<dbReference type="PROSITE" id="PS00591">
    <property type="entry name" value="GH10_1"/>
    <property type="match status" value="1"/>
</dbReference>
<dbReference type="SUPFAM" id="SSF51445">
    <property type="entry name" value="(Trans)glycosidases"/>
    <property type="match status" value="1"/>
</dbReference>
<dbReference type="Proteomes" id="UP001210231">
    <property type="component" value="Unassembled WGS sequence"/>
</dbReference>
<keyword evidence="14" id="KW-1185">Reference proteome</keyword>
<dbReference type="Gene3D" id="2.60.120.260">
    <property type="entry name" value="Galactose-binding domain-like"/>
    <property type="match status" value="1"/>
</dbReference>
<dbReference type="EC" id="3.2.1.8" evidence="10"/>
<accession>A0ABT4UKN1</accession>
<dbReference type="EMBL" id="JAQGEF010000012">
    <property type="protein sequence ID" value="MDA3615407.1"/>
    <property type="molecule type" value="Genomic_DNA"/>
</dbReference>
<dbReference type="InterPro" id="IPR008979">
    <property type="entry name" value="Galactose-bd-like_sf"/>
</dbReference>
<name>A0ABT4UKN1_9BACT</name>
<keyword evidence="8 10" id="KW-0624">Polysaccharide degradation</keyword>
<comment type="caution">
    <text evidence="13">The sequence shown here is derived from an EMBL/GenBank/DDBJ whole genome shotgun (WGS) entry which is preliminary data.</text>
</comment>
<dbReference type="PROSITE" id="PS51760">
    <property type="entry name" value="GH10_2"/>
    <property type="match status" value="1"/>
</dbReference>
<dbReference type="InterPro" id="IPR031158">
    <property type="entry name" value="GH10_AS"/>
</dbReference>
<evidence type="ECO:0000256" key="10">
    <source>
        <dbReference type="RuleBase" id="RU361174"/>
    </source>
</evidence>
<keyword evidence="3" id="KW-0858">Xylan degradation</keyword>
<keyword evidence="5 10" id="KW-0378">Hydrolase</keyword>
<proteinExistence type="inferred from homology"/>
<evidence type="ECO:0000256" key="1">
    <source>
        <dbReference type="ARBA" id="ARBA00000681"/>
    </source>
</evidence>
<evidence type="ECO:0000256" key="4">
    <source>
        <dbReference type="ARBA" id="ARBA00022729"/>
    </source>
</evidence>
<keyword evidence="4 11" id="KW-0732">Signal</keyword>
<dbReference type="PRINTS" id="PR00134">
    <property type="entry name" value="GLHYDRLASE10"/>
</dbReference>
<feature type="domain" description="GH10" evidence="12">
    <location>
        <begin position="36"/>
        <end position="528"/>
    </location>
</feature>
<evidence type="ECO:0000313" key="13">
    <source>
        <dbReference type="EMBL" id="MDA3615407.1"/>
    </source>
</evidence>
<dbReference type="Pfam" id="PF00331">
    <property type="entry name" value="Glyco_hydro_10"/>
    <property type="match status" value="2"/>
</dbReference>
<evidence type="ECO:0000313" key="14">
    <source>
        <dbReference type="Proteomes" id="UP001210231"/>
    </source>
</evidence>
<evidence type="ECO:0000256" key="11">
    <source>
        <dbReference type="SAM" id="SignalP"/>
    </source>
</evidence>
<organism evidence="13 14">
    <name type="scientific">Polluticaenibacter yanchengensis</name>
    <dbReference type="NCBI Taxonomy" id="3014562"/>
    <lineage>
        <taxon>Bacteria</taxon>
        <taxon>Pseudomonadati</taxon>
        <taxon>Bacteroidota</taxon>
        <taxon>Chitinophagia</taxon>
        <taxon>Chitinophagales</taxon>
        <taxon>Chitinophagaceae</taxon>
        <taxon>Polluticaenibacter</taxon>
    </lineage>
</organism>
<protein>
    <recommendedName>
        <fullName evidence="10">Beta-xylanase</fullName>
        <ecNumber evidence="10">3.2.1.8</ecNumber>
    </recommendedName>
</protein>
<feature type="signal peptide" evidence="11">
    <location>
        <begin position="1"/>
        <end position="20"/>
    </location>
</feature>
<feature type="active site" description="Nucleophile" evidence="9">
    <location>
        <position position="443"/>
    </location>
</feature>
<dbReference type="InterPro" id="IPR044846">
    <property type="entry name" value="GH10"/>
</dbReference>
<dbReference type="PANTHER" id="PTHR31490">
    <property type="entry name" value="GLYCOSYL HYDROLASE"/>
    <property type="match status" value="1"/>
</dbReference>
<evidence type="ECO:0000256" key="7">
    <source>
        <dbReference type="ARBA" id="ARBA00023295"/>
    </source>
</evidence>
<evidence type="ECO:0000256" key="9">
    <source>
        <dbReference type="PROSITE-ProRule" id="PRU10061"/>
    </source>
</evidence>
<evidence type="ECO:0000256" key="3">
    <source>
        <dbReference type="ARBA" id="ARBA00022651"/>
    </source>
</evidence>
<feature type="chain" id="PRO_5047137271" description="Beta-xylanase" evidence="11">
    <location>
        <begin position="21"/>
        <end position="534"/>
    </location>
</feature>
<reference evidence="13 14" key="1">
    <citation type="submission" date="2022-12" db="EMBL/GenBank/DDBJ databases">
        <title>Chitinophagaceae gen. sp. nov., a new member of the family Chitinophagaceae, isolated from soil in a chemical factory.</title>
        <authorList>
            <person name="Ke Z."/>
        </authorList>
    </citation>
    <scope>NUCLEOTIDE SEQUENCE [LARGE SCALE GENOMIC DNA]</scope>
    <source>
        <strain evidence="13 14">LY-5</strain>
    </source>
</reference>
<dbReference type="PANTHER" id="PTHR31490:SF88">
    <property type="entry name" value="BETA-XYLANASE"/>
    <property type="match status" value="1"/>
</dbReference>
<gene>
    <name evidence="13" type="ORF">O3P16_11360</name>
</gene>
<evidence type="ECO:0000256" key="5">
    <source>
        <dbReference type="ARBA" id="ARBA00022801"/>
    </source>
</evidence>
<comment type="catalytic activity">
    <reaction evidence="1 10">
        <text>Endohydrolysis of (1-&gt;4)-beta-D-xylosidic linkages in xylans.</text>
        <dbReference type="EC" id="3.2.1.8"/>
    </reaction>
</comment>
<evidence type="ECO:0000256" key="8">
    <source>
        <dbReference type="ARBA" id="ARBA00023326"/>
    </source>
</evidence>
<dbReference type="Gene3D" id="3.20.20.80">
    <property type="entry name" value="Glycosidases"/>
    <property type="match status" value="2"/>
</dbReference>
<evidence type="ECO:0000256" key="6">
    <source>
        <dbReference type="ARBA" id="ARBA00023277"/>
    </source>
</evidence>
<dbReference type="RefSeq" id="WP_407031733.1">
    <property type="nucleotide sequence ID" value="NZ_JAQGEF010000012.1"/>
</dbReference>
<sequence length="534" mass="57669">MKKNIIKYTFLLTAIASLNACTKMKDTGFLNEGDFPSTGANLKDASDIKLGVGIDYTPMLAGSTYASLVKANFDAVTYGYNMKHGALVQGNGTIDFSRADALANAVGSMEIFGHTLGWHANQNAGYLKNYAGITVAAPSELLPNGGFESGQGAWSTYNTNGATVSYLTNGANARTGSGFMSVVNPNNNAGGEWRVQVGSQELDTKIGTPYMVTYYIRATQPGGNIRLSTQGGTAQYQGGQAIGMTWQQVSWTFTASAVKTRVLFDMGLVANTYYIDDVSVKESVVAPSGAEVASKVDAALKNFITETVTHYKGKVKEWDVINETMSPSGAYRTSANSSDVSNKEASDIFFWGDYLGRDFGLKAFNYAAAADPSATLYINDYGLESSRAKTDSLIAYVKELKAKGAKIDGIGTQMHVNWNANYALIDSMFIKLAATGLKVRISELDVRINPLGKVGFVMTPLQETYQAAMYEYIIKAYLKYVPSAQRAGITVWGISDDLSWLYDGGKDFPLLFNSDFSKKKAFDAVYNALKDAGK</sequence>
<dbReference type="InterPro" id="IPR001000">
    <property type="entry name" value="GH10_dom"/>
</dbReference>
<keyword evidence="6 10" id="KW-0119">Carbohydrate metabolism</keyword>
<dbReference type="SMART" id="SM00633">
    <property type="entry name" value="Glyco_10"/>
    <property type="match status" value="1"/>
</dbReference>